<gene>
    <name evidence="1" type="ORF">GCM10010970_38090</name>
</gene>
<proteinExistence type="predicted"/>
<dbReference type="Proteomes" id="UP000637267">
    <property type="component" value="Unassembled WGS sequence"/>
</dbReference>
<reference evidence="2" key="1">
    <citation type="journal article" date="2019" name="Int. J. Syst. Evol. Microbiol.">
        <title>The Global Catalogue of Microorganisms (GCM) 10K type strain sequencing project: providing services to taxonomists for standard genome sequencing and annotation.</title>
        <authorList>
            <consortium name="The Broad Institute Genomics Platform"/>
            <consortium name="The Broad Institute Genome Sequencing Center for Infectious Disease"/>
            <person name="Wu L."/>
            <person name="Ma J."/>
        </authorList>
    </citation>
    <scope>NUCLEOTIDE SEQUENCE [LARGE SCALE GENOMIC DNA]</scope>
    <source>
        <strain evidence="2">CGMCC 1.8859</strain>
    </source>
</reference>
<sequence>MQAGKHPHRVAARNVMMQLAPGRTLLRLNAFGMFSQLVREECHGQPLVGMLTALSLNPHADAGGNMRGANGGFRFVYMLTTRARCATRFETDTGIGQ</sequence>
<evidence type="ECO:0000313" key="2">
    <source>
        <dbReference type="Proteomes" id="UP000637267"/>
    </source>
</evidence>
<comment type="caution">
    <text evidence="1">The sequence shown here is derived from an EMBL/GenBank/DDBJ whole genome shotgun (WGS) entry which is preliminary data.</text>
</comment>
<dbReference type="EMBL" id="BMLX01000008">
    <property type="protein sequence ID" value="GGP23809.1"/>
    <property type="molecule type" value="Genomic_DNA"/>
</dbReference>
<name>A0ABQ2PE26_9NEIS</name>
<organism evidence="1 2">
    <name type="scientific">Silvimonas iriomotensis</name>
    <dbReference type="NCBI Taxonomy" id="449662"/>
    <lineage>
        <taxon>Bacteria</taxon>
        <taxon>Pseudomonadati</taxon>
        <taxon>Pseudomonadota</taxon>
        <taxon>Betaproteobacteria</taxon>
        <taxon>Neisseriales</taxon>
        <taxon>Chitinibacteraceae</taxon>
        <taxon>Silvimonas</taxon>
    </lineage>
</organism>
<keyword evidence="2" id="KW-1185">Reference proteome</keyword>
<protein>
    <submittedName>
        <fullName evidence="1">Uncharacterized protein</fullName>
    </submittedName>
</protein>
<accession>A0ABQ2PE26</accession>
<evidence type="ECO:0000313" key="1">
    <source>
        <dbReference type="EMBL" id="GGP23809.1"/>
    </source>
</evidence>